<dbReference type="RefSeq" id="WP_256115796.1">
    <property type="nucleotide sequence ID" value="NZ_WHSB02000002.1"/>
</dbReference>
<organism evidence="2 3">
    <name type="scientific">Shinella lacus</name>
    <dbReference type="NCBI Taxonomy" id="2654216"/>
    <lineage>
        <taxon>Bacteria</taxon>
        <taxon>Pseudomonadati</taxon>
        <taxon>Pseudomonadota</taxon>
        <taxon>Alphaproteobacteria</taxon>
        <taxon>Hyphomicrobiales</taxon>
        <taxon>Rhizobiaceae</taxon>
        <taxon>Shinella</taxon>
    </lineage>
</organism>
<dbReference type="EMBL" id="WHSB02000002">
    <property type="protein sequence ID" value="MCQ4629625.1"/>
    <property type="molecule type" value="Genomic_DNA"/>
</dbReference>
<name>A0ABT1R3A0_9HYPH</name>
<accession>A0ABT1R3A0</accession>
<keyword evidence="3" id="KW-1185">Reference proteome</keyword>
<reference evidence="2" key="1">
    <citation type="submission" date="2021-07" db="EMBL/GenBank/DDBJ databases">
        <title>Shinella sp. nov., a novel member of the genus Shinella from water.</title>
        <authorList>
            <person name="Deng Y."/>
        </authorList>
    </citation>
    <scope>NUCLEOTIDE SEQUENCE</scope>
    <source>
        <strain evidence="2">CPCC 100929</strain>
    </source>
</reference>
<sequence>MSSRLTMSILLVVFSIGLIWSYSPDQSRYERLNPAALRQPISAQQESDDGNDGTND</sequence>
<dbReference type="Proteomes" id="UP000996601">
    <property type="component" value="Unassembled WGS sequence"/>
</dbReference>
<evidence type="ECO:0000256" key="1">
    <source>
        <dbReference type="SAM" id="MobiDB-lite"/>
    </source>
</evidence>
<protein>
    <submittedName>
        <fullName evidence="2">Uncharacterized protein</fullName>
    </submittedName>
</protein>
<gene>
    <name evidence="2" type="ORF">GB927_006220</name>
</gene>
<evidence type="ECO:0000313" key="3">
    <source>
        <dbReference type="Proteomes" id="UP000996601"/>
    </source>
</evidence>
<proteinExistence type="predicted"/>
<comment type="caution">
    <text evidence="2">The sequence shown here is derived from an EMBL/GenBank/DDBJ whole genome shotgun (WGS) entry which is preliminary data.</text>
</comment>
<feature type="region of interest" description="Disordered" evidence="1">
    <location>
        <begin position="35"/>
        <end position="56"/>
    </location>
</feature>
<evidence type="ECO:0000313" key="2">
    <source>
        <dbReference type="EMBL" id="MCQ4629625.1"/>
    </source>
</evidence>
<feature type="compositionally biased region" description="Acidic residues" evidence="1">
    <location>
        <begin position="46"/>
        <end position="56"/>
    </location>
</feature>